<accession>A0AAU7V8L7</accession>
<dbReference type="InterPro" id="IPR033248">
    <property type="entry name" value="Transketolase_C"/>
</dbReference>
<dbReference type="PANTHER" id="PTHR43825:SF1">
    <property type="entry name" value="TRANSKETOLASE-LIKE PYRIMIDINE-BINDING DOMAIN-CONTAINING PROTEIN"/>
    <property type="match status" value="1"/>
</dbReference>
<evidence type="ECO:0000256" key="1">
    <source>
        <dbReference type="ARBA" id="ARBA00001964"/>
    </source>
</evidence>
<evidence type="ECO:0000313" key="5">
    <source>
        <dbReference type="EMBL" id="XBW08363.1"/>
    </source>
</evidence>
<dbReference type="FunFam" id="3.40.50.970:FF:000129">
    <property type="entry name" value="Transketolase"/>
    <property type="match status" value="1"/>
</dbReference>
<dbReference type="AlphaFoldDB" id="A0AAU7V8L7"/>
<comment type="cofactor">
    <cofactor evidence="1">
        <name>thiamine diphosphate</name>
        <dbReference type="ChEBI" id="CHEBI:58937"/>
    </cofactor>
</comment>
<organism evidence="5">
    <name type="scientific">Scrofimicrobium appendicitidis</name>
    <dbReference type="NCBI Taxonomy" id="3079930"/>
    <lineage>
        <taxon>Bacteria</taxon>
        <taxon>Bacillati</taxon>
        <taxon>Actinomycetota</taxon>
        <taxon>Actinomycetes</taxon>
        <taxon>Actinomycetales</taxon>
        <taxon>Actinomycetaceae</taxon>
        <taxon>Scrofimicrobium</taxon>
    </lineage>
</organism>
<comment type="similarity">
    <text evidence="2">Belongs to the transketolase family.</text>
</comment>
<dbReference type="SMART" id="SM00861">
    <property type="entry name" value="Transket_pyr"/>
    <property type="match status" value="1"/>
</dbReference>
<feature type="domain" description="Transketolase-like pyrimidine-binding" evidence="4">
    <location>
        <begin position="15"/>
        <end position="181"/>
    </location>
</feature>
<dbReference type="GO" id="GO:0000287">
    <property type="term" value="F:magnesium ion binding"/>
    <property type="evidence" value="ECO:0007669"/>
    <property type="project" value="UniProtKB-ARBA"/>
</dbReference>
<dbReference type="Pfam" id="PF02779">
    <property type="entry name" value="Transket_pyr"/>
    <property type="match status" value="1"/>
</dbReference>
<protein>
    <submittedName>
        <fullName evidence="5">Transketolase C-terminal domain-containing protein</fullName>
    </submittedName>
</protein>
<dbReference type="InterPro" id="IPR005475">
    <property type="entry name" value="Transketolase-like_Pyr-bd"/>
</dbReference>
<dbReference type="EMBL" id="CP138335">
    <property type="protein sequence ID" value="XBW08363.1"/>
    <property type="molecule type" value="Genomic_DNA"/>
</dbReference>
<name>A0AAU7V8L7_9ACTO</name>
<sequence>MSRWELADEHGPAQQEMRQAFCQTVSELMEANDRVVMLEADLGSASGTLTTIGRSHPGRYFNVGISEANMMGMAGGLSLRGFVPFVHTFAPFASRRAADQVYLEGAYARNSFTIYASDPGVCAEHNGGTHSSYEDVSLMRAIPEMEVYHPADPVQFAWLVRQLAERPRVHYVRAARKKVAQIYQAGSTFEIGRGNLLADGADLVLVAAGDLLGEALAVREALAERGVGAAVVDMFTLKPFDEELLLSVAAGKQLVVTMENHSVYGGLGGIVAEVLATAGLGVPLRRIGVNDQFGQVGTIDFLKQTYGLTVDHTLEVIGQADGFASVSAN</sequence>
<evidence type="ECO:0000259" key="4">
    <source>
        <dbReference type="SMART" id="SM00861"/>
    </source>
</evidence>
<dbReference type="CDD" id="cd07033">
    <property type="entry name" value="TPP_PYR_DXS_TK_like"/>
    <property type="match status" value="1"/>
</dbReference>
<dbReference type="InterPro" id="IPR029061">
    <property type="entry name" value="THDP-binding"/>
</dbReference>
<dbReference type="RefSeq" id="WP_350258562.1">
    <property type="nucleotide sequence ID" value="NZ_CP138335.1"/>
</dbReference>
<gene>
    <name evidence="5" type="ORF">SAC06_02070</name>
</gene>
<dbReference type="SUPFAM" id="SSF52518">
    <property type="entry name" value="Thiamin diphosphate-binding fold (THDP-binding)"/>
    <property type="match status" value="1"/>
</dbReference>
<dbReference type="Gene3D" id="3.40.50.920">
    <property type="match status" value="1"/>
</dbReference>
<evidence type="ECO:0000256" key="2">
    <source>
        <dbReference type="ARBA" id="ARBA00007131"/>
    </source>
</evidence>
<evidence type="ECO:0000256" key="3">
    <source>
        <dbReference type="ARBA" id="ARBA00023052"/>
    </source>
</evidence>
<dbReference type="Gene3D" id="3.40.50.970">
    <property type="match status" value="1"/>
</dbReference>
<dbReference type="Pfam" id="PF02780">
    <property type="entry name" value="Transketolase_C"/>
    <property type="match status" value="1"/>
</dbReference>
<proteinExistence type="inferred from homology"/>
<keyword evidence="3" id="KW-0786">Thiamine pyrophosphate</keyword>
<dbReference type="InterPro" id="IPR009014">
    <property type="entry name" value="Transketo_C/PFOR_II"/>
</dbReference>
<reference evidence="5" key="1">
    <citation type="submission" date="2023-11" db="EMBL/GenBank/DDBJ databases">
        <title>Scrofimicrobium hongkongense sp. nov., isolated from a patient with peritonitis.</title>
        <authorList>
            <person name="Lao H.Y."/>
            <person name="Wong A.Y.P."/>
            <person name="Ng T.L."/>
            <person name="Wong R.Y.L."/>
            <person name="Yau M.C.Y."/>
            <person name="Lam J.Y.W."/>
            <person name="Siu G.K.H."/>
        </authorList>
    </citation>
    <scope>NUCLEOTIDE SEQUENCE</scope>
    <source>
        <strain evidence="5">R131</strain>
    </source>
</reference>
<dbReference type="KEGG" id="sapp:SAC06_02070"/>
<dbReference type="SUPFAM" id="SSF52922">
    <property type="entry name" value="TK C-terminal domain-like"/>
    <property type="match status" value="1"/>
</dbReference>
<dbReference type="PANTHER" id="PTHR43825">
    <property type="entry name" value="PYRUVATE DEHYDROGENASE E1 COMPONENT"/>
    <property type="match status" value="1"/>
</dbReference>
<dbReference type="InterPro" id="IPR051157">
    <property type="entry name" value="PDH/Transketolase"/>
</dbReference>